<dbReference type="InterPro" id="IPR052163">
    <property type="entry name" value="DGC-Regulatory_Protein"/>
</dbReference>
<dbReference type="InterPro" id="IPR000160">
    <property type="entry name" value="GGDEF_dom"/>
</dbReference>
<dbReference type="EMBL" id="CYZU01000004">
    <property type="protein sequence ID" value="CUN86519.1"/>
    <property type="molecule type" value="Genomic_DNA"/>
</dbReference>
<feature type="transmembrane region" description="Helical" evidence="1">
    <location>
        <begin position="83"/>
        <end position="103"/>
    </location>
</feature>
<evidence type="ECO:0000256" key="1">
    <source>
        <dbReference type="SAM" id="Phobius"/>
    </source>
</evidence>
<evidence type="ECO:0000313" key="3">
    <source>
        <dbReference type="EMBL" id="CUN86519.1"/>
    </source>
</evidence>
<dbReference type="PANTHER" id="PTHR46663">
    <property type="entry name" value="DIGUANYLATE CYCLASE DGCT-RELATED"/>
    <property type="match status" value="1"/>
</dbReference>
<keyword evidence="3" id="KW-0808">Transferase</keyword>
<feature type="domain" description="GGDEF" evidence="2">
    <location>
        <begin position="222"/>
        <end position="356"/>
    </location>
</feature>
<protein>
    <submittedName>
        <fullName evidence="3">Probable diguanylate cyclase AdrA</fullName>
        <ecNumber evidence="3">2.7.7.65</ecNumber>
    </submittedName>
</protein>
<feature type="transmembrane region" description="Helical" evidence="1">
    <location>
        <begin position="29"/>
        <end position="48"/>
    </location>
</feature>
<feature type="transmembrane region" description="Helical" evidence="1">
    <location>
        <begin position="133"/>
        <end position="150"/>
    </location>
</feature>
<dbReference type="SUPFAM" id="SSF55073">
    <property type="entry name" value="Nucleotide cyclase"/>
    <property type="match status" value="1"/>
</dbReference>
<evidence type="ECO:0000259" key="2">
    <source>
        <dbReference type="PROSITE" id="PS50887"/>
    </source>
</evidence>
<dbReference type="Pfam" id="PF00990">
    <property type="entry name" value="GGDEF"/>
    <property type="match status" value="1"/>
</dbReference>
<proteinExistence type="predicted"/>
<feature type="transmembrane region" description="Helical" evidence="1">
    <location>
        <begin position="109"/>
        <end position="126"/>
    </location>
</feature>
<dbReference type="SMART" id="SM00267">
    <property type="entry name" value="GGDEF"/>
    <property type="match status" value="1"/>
</dbReference>
<sequence length="358" mass="40338">MIPYSNYFVENYHTYYEDIADRNLKSLRLITTLGFLMGVPLILVSLFLENFLKATVPYTIITAASVFLNILAKTSLKAYKRLIPAALYTMAAIILGVSVYLGTIMQPELNAVAFIVFLVGLPLFIVDIPSRICMFMGIFCVIFCMLSKIYKTPYTASYDIINTVVFYLLSIFTSHQFNYLNFRQIMSNNILEMQRDTDKLTGLWNSGFCERKITSHLSLANAQGALLVIDIDNFKLVNDSRGHDCGDQVLKEVGAVLQETFRSSDIIGRIGGDEFLIFLPDCSSDDVPRDRIVQFLEAINAINTAADRELPLIGASIGIALAPEDRCTFRELFKHADEALYLSKQNGKNQYAFYHILP</sequence>
<accession>A0A174AF51</accession>
<dbReference type="NCBIfam" id="TIGR00254">
    <property type="entry name" value="GGDEF"/>
    <property type="match status" value="1"/>
</dbReference>
<dbReference type="InterPro" id="IPR029787">
    <property type="entry name" value="Nucleotide_cyclase"/>
</dbReference>
<feature type="transmembrane region" description="Helical" evidence="1">
    <location>
        <begin position="156"/>
        <end position="177"/>
    </location>
</feature>
<name>A0A174AF51_9FIRM</name>
<dbReference type="RefSeq" id="WP_055151113.1">
    <property type="nucleotide sequence ID" value="NZ_CYZU01000004.1"/>
</dbReference>
<dbReference type="Gene3D" id="3.30.70.270">
    <property type="match status" value="1"/>
</dbReference>
<keyword evidence="1" id="KW-1133">Transmembrane helix</keyword>
<organism evidence="3 4">
    <name type="scientific">Faecalicatena contorta</name>
    <dbReference type="NCBI Taxonomy" id="39482"/>
    <lineage>
        <taxon>Bacteria</taxon>
        <taxon>Bacillati</taxon>
        <taxon>Bacillota</taxon>
        <taxon>Clostridia</taxon>
        <taxon>Lachnospirales</taxon>
        <taxon>Lachnospiraceae</taxon>
        <taxon>Faecalicatena</taxon>
    </lineage>
</organism>
<evidence type="ECO:0000313" key="4">
    <source>
        <dbReference type="Proteomes" id="UP000095544"/>
    </source>
</evidence>
<dbReference type="STRING" id="39482.ERS852491_00695"/>
<dbReference type="Proteomes" id="UP000095544">
    <property type="component" value="Unassembled WGS sequence"/>
</dbReference>
<keyword evidence="1" id="KW-0812">Transmembrane</keyword>
<gene>
    <name evidence="3" type="primary">adrA_1</name>
    <name evidence="3" type="ORF">ERS852491_00695</name>
</gene>
<reference evidence="3 4" key="1">
    <citation type="submission" date="2015-09" db="EMBL/GenBank/DDBJ databases">
        <authorList>
            <consortium name="Pathogen Informatics"/>
        </authorList>
    </citation>
    <scope>NUCLEOTIDE SEQUENCE [LARGE SCALE GENOMIC DNA]</scope>
    <source>
        <strain evidence="3 4">2789STDY5834876</strain>
    </source>
</reference>
<feature type="transmembrane region" description="Helical" evidence="1">
    <location>
        <begin position="54"/>
        <end position="71"/>
    </location>
</feature>
<keyword evidence="3" id="KW-0548">Nucleotidyltransferase</keyword>
<dbReference type="OrthoDB" id="9804955at2"/>
<dbReference type="GO" id="GO:0052621">
    <property type="term" value="F:diguanylate cyclase activity"/>
    <property type="evidence" value="ECO:0007669"/>
    <property type="project" value="UniProtKB-EC"/>
</dbReference>
<dbReference type="EC" id="2.7.7.65" evidence="3"/>
<dbReference type="PROSITE" id="PS50887">
    <property type="entry name" value="GGDEF"/>
    <property type="match status" value="1"/>
</dbReference>
<dbReference type="PANTHER" id="PTHR46663:SF2">
    <property type="entry name" value="GGDEF DOMAIN-CONTAINING PROTEIN"/>
    <property type="match status" value="1"/>
</dbReference>
<keyword evidence="1" id="KW-0472">Membrane</keyword>
<dbReference type="AlphaFoldDB" id="A0A174AF51"/>
<dbReference type="CDD" id="cd01949">
    <property type="entry name" value="GGDEF"/>
    <property type="match status" value="1"/>
</dbReference>
<dbReference type="InterPro" id="IPR043128">
    <property type="entry name" value="Rev_trsase/Diguanyl_cyclase"/>
</dbReference>